<keyword evidence="9 16" id="KW-0378">Hydrolase</keyword>
<feature type="active site" description="Proton donor" evidence="16">
    <location>
        <position position="398"/>
    </location>
</feature>
<dbReference type="SUPFAM" id="SSF52172">
    <property type="entry name" value="CheY-like"/>
    <property type="match status" value="1"/>
</dbReference>
<dbReference type="InterPro" id="IPR015870">
    <property type="entry name" value="UDP-acyl_N-AcGlcN_deAcase_N"/>
</dbReference>
<dbReference type="Gene3D" id="3.30.1700.10">
    <property type="entry name" value="lpxc deacetylase, domain 2"/>
    <property type="match status" value="1"/>
</dbReference>
<feature type="binding site" evidence="16">
    <location>
        <position position="371"/>
    </location>
    <ligand>
        <name>Zn(2+)</name>
        <dbReference type="ChEBI" id="CHEBI:29105"/>
    </ligand>
</feature>
<dbReference type="HAMAP" id="MF_00388">
    <property type="entry name" value="LpxC"/>
    <property type="match status" value="1"/>
</dbReference>
<dbReference type="InterPro" id="IPR001789">
    <property type="entry name" value="Sig_transdc_resp-reg_receiver"/>
</dbReference>
<reference evidence="19" key="1">
    <citation type="journal article" date="2020" name="Biotechnol. Biofuels">
        <title>New insights from the biogas microbiome by comprehensive genome-resolved metagenomics of nearly 1600 species originating from multiple anaerobic digesters.</title>
        <authorList>
            <person name="Campanaro S."/>
            <person name="Treu L."/>
            <person name="Rodriguez-R L.M."/>
            <person name="Kovalovszki A."/>
            <person name="Ziels R.M."/>
            <person name="Maus I."/>
            <person name="Zhu X."/>
            <person name="Kougias P.G."/>
            <person name="Basile A."/>
            <person name="Luo G."/>
            <person name="Schluter A."/>
            <person name="Konstantinidis K.T."/>
            <person name="Angelidaki I."/>
        </authorList>
    </citation>
    <scope>NUCLEOTIDE SEQUENCE</scope>
    <source>
        <strain evidence="19">AS06rmzACSIP_7</strain>
    </source>
</reference>
<keyword evidence="5 16" id="KW-0444">Lipid biosynthesis</keyword>
<evidence type="ECO:0000256" key="14">
    <source>
        <dbReference type="ARBA" id="ARBA00023163"/>
    </source>
</evidence>
<keyword evidence="14" id="KW-0804">Transcription</keyword>
<keyword evidence="7 16" id="KW-0441">Lipid A biosynthesis</keyword>
<evidence type="ECO:0000256" key="1">
    <source>
        <dbReference type="ARBA" id="ARBA00001947"/>
    </source>
</evidence>
<feature type="domain" description="Response regulatory" evidence="18">
    <location>
        <begin position="3"/>
        <end position="117"/>
    </location>
</feature>
<dbReference type="Gene3D" id="3.30.230.20">
    <property type="entry name" value="lpxc deacetylase, domain 1"/>
    <property type="match status" value="1"/>
</dbReference>
<evidence type="ECO:0000256" key="12">
    <source>
        <dbReference type="ARBA" id="ARBA00023015"/>
    </source>
</evidence>
<feature type="binding site" evidence="16">
    <location>
        <position position="215"/>
    </location>
    <ligand>
        <name>Zn(2+)</name>
        <dbReference type="ChEBI" id="CHEBI:29105"/>
    </ligand>
</feature>
<sequence length="419" mass="46354">MKKVLVIDDEKDIRDSLSSILEDEDFEVFKAMDGREGLSIFEREKPDIVLVDVWMPEMDGLQVLKLIKEKDRNAVIIVISGHGTISTAVEAVKIGAYDFLEKPLSIDKVLEVISRGIGGEERRPLAAGHAKVGISRGPDILKQKTIGKSVVVYGVGLHSGVKTGMILLPMPEDTGIIFEHIPDGERIPAHIDYVFSVGYASSVKGKNCVVRTIEHLLAACHMYGITNLMIKVSEEVPIFDGSALEICDNIEGAGVVEQGEGIEPLKIRDKIELGQVGEGRYLFVEPSDAFEIDYILDHPMPIGHQTYRFSGDKEDFRNNIAPARTFGFIKDFERLAKMRLGSGARINNVILLNDEEVINTTLRFPDEFVRHKVLDLIGDTYLLNRPILGKISAKQTGHLENIALVKELKKAASQQSGSL</sequence>
<evidence type="ECO:0000256" key="8">
    <source>
        <dbReference type="ARBA" id="ARBA00022723"/>
    </source>
</evidence>
<dbReference type="Pfam" id="PF03331">
    <property type="entry name" value="LpxC"/>
    <property type="match status" value="1"/>
</dbReference>
<evidence type="ECO:0000256" key="2">
    <source>
        <dbReference type="ARBA" id="ARBA00002923"/>
    </source>
</evidence>
<evidence type="ECO:0000259" key="18">
    <source>
        <dbReference type="PROSITE" id="PS50110"/>
    </source>
</evidence>
<dbReference type="SUPFAM" id="SSF54211">
    <property type="entry name" value="Ribosomal protein S5 domain 2-like"/>
    <property type="match status" value="2"/>
</dbReference>
<keyword evidence="6 17" id="KW-0597">Phosphoprotein</keyword>
<dbReference type="InterPro" id="IPR011334">
    <property type="entry name" value="UDP-acyl_GlcNac_deAcase_C"/>
</dbReference>
<dbReference type="GO" id="GO:0009245">
    <property type="term" value="P:lipid A biosynthetic process"/>
    <property type="evidence" value="ECO:0007669"/>
    <property type="project" value="UniProtKB-UniRule"/>
</dbReference>
<dbReference type="InterPro" id="IPR004463">
    <property type="entry name" value="UDP-acyl_GlcNac_deAcase"/>
</dbReference>
<dbReference type="Pfam" id="PF00072">
    <property type="entry name" value="Response_reg"/>
    <property type="match status" value="1"/>
</dbReference>
<dbReference type="GO" id="GO:0000160">
    <property type="term" value="P:phosphorelay signal transduction system"/>
    <property type="evidence" value="ECO:0007669"/>
    <property type="project" value="UniProtKB-KW"/>
</dbReference>
<evidence type="ECO:0000256" key="15">
    <source>
        <dbReference type="ARBA" id="ARBA00024535"/>
    </source>
</evidence>
<keyword evidence="12" id="KW-0805">Transcription regulation</keyword>
<dbReference type="EC" id="3.5.1.108" evidence="4 16"/>
<evidence type="ECO:0000313" key="20">
    <source>
        <dbReference type="Proteomes" id="UP000777265"/>
    </source>
</evidence>
<organism evidence="19 20">
    <name type="scientific">Syntrophorhabdus aromaticivorans</name>
    <dbReference type="NCBI Taxonomy" id="328301"/>
    <lineage>
        <taxon>Bacteria</taxon>
        <taxon>Pseudomonadati</taxon>
        <taxon>Thermodesulfobacteriota</taxon>
        <taxon>Syntrophorhabdia</taxon>
        <taxon>Syntrophorhabdales</taxon>
        <taxon>Syntrophorhabdaceae</taxon>
        <taxon>Syntrophorhabdus</taxon>
    </lineage>
</organism>
<protein>
    <recommendedName>
        <fullName evidence="4 16">UDP-3-O-acyl-N-acetylglucosamine deacetylase</fullName>
        <shortName evidence="16">UDP-3-O-acyl-GlcNAc deacetylase</shortName>
        <ecNumber evidence="4 16">3.5.1.108</ecNumber>
    </recommendedName>
    <alternativeName>
        <fullName evidence="16">UDP-3-O-[R-3-hydroxymyristoyl]-N-acetylglucosamine deacetylase</fullName>
    </alternativeName>
</protein>
<dbReference type="GO" id="GO:0046872">
    <property type="term" value="F:metal ion binding"/>
    <property type="evidence" value="ECO:0007669"/>
    <property type="project" value="UniProtKB-KW"/>
</dbReference>
<dbReference type="SMART" id="SM00448">
    <property type="entry name" value="REC"/>
    <property type="match status" value="1"/>
</dbReference>
<dbReference type="Gene3D" id="3.40.50.2300">
    <property type="match status" value="1"/>
</dbReference>
<keyword evidence="13 16" id="KW-0443">Lipid metabolism</keyword>
<dbReference type="GO" id="GO:0103117">
    <property type="term" value="F:UDP-3-O-acyl-N-acetylglucosamine deacetylase activity"/>
    <property type="evidence" value="ECO:0007669"/>
    <property type="project" value="UniProtKB-UniRule"/>
</dbReference>
<evidence type="ECO:0000256" key="5">
    <source>
        <dbReference type="ARBA" id="ARBA00022516"/>
    </source>
</evidence>
<comment type="pathway">
    <text evidence="3 16">Glycolipid biosynthesis; lipid IV(A) biosynthesis; lipid IV(A) from (3R)-3-hydroxytetradecanoyl-[acyl-carrier-protein] and UDP-N-acetyl-alpha-D-glucosamine: step 2/6.</text>
</comment>
<evidence type="ECO:0000256" key="10">
    <source>
        <dbReference type="ARBA" id="ARBA00022833"/>
    </source>
</evidence>
<keyword evidence="8 16" id="KW-0479">Metal-binding</keyword>
<comment type="caution">
    <text evidence="19">The sequence shown here is derived from an EMBL/GenBank/DDBJ whole genome shotgun (WGS) entry which is preliminary data.</text>
</comment>
<dbReference type="GO" id="GO:0016020">
    <property type="term" value="C:membrane"/>
    <property type="evidence" value="ECO:0007669"/>
    <property type="project" value="GOC"/>
</dbReference>
<feature type="binding site" evidence="16">
    <location>
        <position position="375"/>
    </location>
    <ligand>
        <name>Zn(2+)</name>
        <dbReference type="ChEBI" id="CHEBI:29105"/>
    </ligand>
</feature>
<evidence type="ECO:0000256" key="16">
    <source>
        <dbReference type="HAMAP-Rule" id="MF_00388"/>
    </source>
</evidence>
<dbReference type="CDD" id="cd17550">
    <property type="entry name" value="REC_NtrX-like"/>
    <property type="match status" value="1"/>
</dbReference>
<accession>A0A971M641</accession>
<evidence type="ECO:0000256" key="13">
    <source>
        <dbReference type="ARBA" id="ARBA00023098"/>
    </source>
</evidence>
<proteinExistence type="inferred from homology"/>
<evidence type="ECO:0000256" key="11">
    <source>
        <dbReference type="ARBA" id="ARBA00023012"/>
    </source>
</evidence>
<name>A0A971M641_9BACT</name>
<dbReference type="PANTHER" id="PTHR33694">
    <property type="entry name" value="UDP-3-O-ACYL-N-ACETYLGLUCOSAMINE DEACETYLASE 1, MITOCHONDRIAL-RELATED"/>
    <property type="match status" value="1"/>
</dbReference>
<evidence type="ECO:0000256" key="6">
    <source>
        <dbReference type="ARBA" id="ARBA00022553"/>
    </source>
</evidence>
<dbReference type="InterPro" id="IPR011006">
    <property type="entry name" value="CheY-like_superfamily"/>
</dbReference>
<evidence type="ECO:0000256" key="17">
    <source>
        <dbReference type="PROSITE-ProRule" id="PRU00169"/>
    </source>
</evidence>
<dbReference type="InterPro" id="IPR020568">
    <property type="entry name" value="Ribosomal_Su5_D2-typ_SF"/>
</dbReference>
<comment type="cofactor">
    <cofactor evidence="1 16">
        <name>Zn(2+)</name>
        <dbReference type="ChEBI" id="CHEBI:29105"/>
    </cofactor>
</comment>
<gene>
    <name evidence="16 19" type="primary">lpxC</name>
    <name evidence="19" type="ORF">GXY80_14290</name>
</gene>
<evidence type="ECO:0000256" key="4">
    <source>
        <dbReference type="ARBA" id="ARBA00012745"/>
    </source>
</evidence>
<evidence type="ECO:0000313" key="19">
    <source>
        <dbReference type="EMBL" id="NLW36627.1"/>
    </source>
</evidence>
<comment type="catalytic activity">
    <reaction evidence="15 16">
        <text>a UDP-3-O-[(3R)-3-hydroxyacyl]-N-acetyl-alpha-D-glucosamine + H2O = a UDP-3-O-[(3R)-3-hydroxyacyl]-alpha-D-glucosamine + acetate</text>
        <dbReference type="Rhea" id="RHEA:67816"/>
        <dbReference type="ChEBI" id="CHEBI:15377"/>
        <dbReference type="ChEBI" id="CHEBI:30089"/>
        <dbReference type="ChEBI" id="CHEBI:137740"/>
        <dbReference type="ChEBI" id="CHEBI:173225"/>
        <dbReference type="EC" id="3.5.1.108"/>
    </reaction>
</comment>
<dbReference type="EMBL" id="JAAYEE010000275">
    <property type="protein sequence ID" value="NLW36627.1"/>
    <property type="molecule type" value="Genomic_DNA"/>
</dbReference>
<comment type="similarity">
    <text evidence="16">Belongs to the LpxC family.</text>
</comment>
<dbReference type="NCBIfam" id="TIGR00325">
    <property type="entry name" value="lpxC"/>
    <property type="match status" value="1"/>
</dbReference>
<dbReference type="FunFam" id="3.40.50.2300:FF:000018">
    <property type="entry name" value="DNA-binding transcriptional regulator NtrC"/>
    <property type="match status" value="1"/>
</dbReference>
<comment type="function">
    <text evidence="2 16">Catalyzes the hydrolysis of UDP-3-O-myristoyl-N-acetylglucosamine to form UDP-3-O-myristoylglucosamine and acetate, the committed step in lipid A biosynthesis.</text>
</comment>
<dbReference type="AlphaFoldDB" id="A0A971M641"/>
<evidence type="ECO:0000256" key="7">
    <source>
        <dbReference type="ARBA" id="ARBA00022556"/>
    </source>
</evidence>
<keyword evidence="10 16" id="KW-0862">Zinc</keyword>
<dbReference type="PROSITE" id="PS50110">
    <property type="entry name" value="RESPONSE_REGULATORY"/>
    <property type="match status" value="1"/>
</dbReference>
<reference evidence="19" key="2">
    <citation type="submission" date="2020-01" db="EMBL/GenBank/DDBJ databases">
        <authorList>
            <person name="Campanaro S."/>
        </authorList>
    </citation>
    <scope>NUCLEOTIDE SEQUENCE</scope>
    <source>
        <strain evidence="19">AS06rmzACSIP_7</strain>
    </source>
</reference>
<dbReference type="PANTHER" id="PTHR33694:SF1">
    <property type="entry name" value="UDP-3-O-ACYL-N-ACETYLGLUCOSAMINE DEACETYLASE 1, MITOCHONDRIAL-RELATED"/>
    <property type="match status" value="1"/>
</dbReference>
<feature type="modified residue" description="4-aspartylphosphate" evidence="17">
    <location>
        <position position="52"/>
    </location>
</feature>
<evidence type="ECO:0000256" key="3">
    <source>
        <dbReference type="ARBA" id="ARBA00005002"/>
    </source>
</evidence>
<evidence type="ECO:0000256" key="9">
    <source>
        <dbReference type="ARBA" id="ARBA00022801"/>
    </source>
</evidence>
<dbReference type="Proteomes" id="UP000777265">
    <property type="component" value="Unassembled WGS sequence"/>
</dbReference>
<keyword evidence="11" id="KW-0902">Two-component regulatory system</keyword>